<proteinExistence type="predicted"/>
<comment type="caution">
    <text evidence="1">The sequence shown here is derived from an EMBL/GenBank/DDBJ whole genome shotgun (WGS) entry which is preliminary data.</text>
</comment>
<accession>A0ACC1B7D2</accession>
<reference evidence="2" key="1">
    <citation type="journal article" date="2023" name="G3 (Bethesda)">
        <title>Genome assembly and association tests identify interacting loci associated with vigor, precocity, and sex in interspecific pistachio rootstocks.</title>
        <authorList>
            <person name="Palmer W."/>
            <person name="Jacygrad E."/>
            <person name="Sagayaradj S."/>
            <person name="Cavanaugh K."/>
            <person name="Han R."/>
            <person name="Bertier L."/>
            <person name="Beede B."/>
            <person name="Kafkas S."/>
            <person name="Golino D."/>
            <person name="Preece J."/>
            <person name="Michelmore R."/>
        </authorList>
    </citation>
    <scope>NUCLEOTIDE SEQUENCE [LARGE SCALE GENOMIC DNA]</scope>
</reference>
<protein>
    <submittedName>
        <fullName evidence="1">Uncharacterized protein</fullName>
    </submittedName>
</protein>
<name>A0ACC1B7D2_9ROSI</name>
<gene>
    <name evidence="1" type="ORF">Patl1_15517</name>
</gene>
<sequence length="165" mass="18966">MMYLSETQEEEEEEEEELIPLIQRQNNDSEISVPSPEIGDSYNIDIEPNNSNIEYGTHSGTYRREISVASPDQIGRFLRHGHSKPDNSNIEHGTHSGTYRWSRKVSLDWIFVITNFVIKLPSAVLDQLSSAHKARYELFAMLLSIVAFFICIIELTYKGRKGQFI</sequence>
<evidence type="ECO:0000313" key="1">
    <source>
        <dbReference type="EMBL" id="KAJ0094854.1"/>
    </source>
</evidence>
<evidence type="ECO:0000313" key="2">
    <source>
        <dbReference type="Proteomes" id="UP001164250"/>
    </source>
</evidence>
<keyword evidence="2" id="KW-1185">Reference proteome</keyword>
<dbReference type="EMBL" id="CM047902">
    <property type="protein sequence ID" value="KAJ0094854.1"/>
    <property type="molecule type" value="Genomic_DNA"/>
</dbReference>
<organism evidence="1 2">
    <name type="scientific">Pistacia atlantica</name>
    <dbReference type="NCBI Taxonomy" id="434234"/>
    <lineage>
        <taxon>Eukaryota</taxon>
        <taxon>Viridiplantae</taxon>
        <taxon>Streptophyta</taxon>
        <taxon>Embryophyta</taxon>
        <taxon>Tracheophyta</taxon>
        <taxon>Spermatophyta</taxon>
        <taxon>Magnoliopsida</taxon>
        <taxon>eudicotyledons</taxon>
        <taxon>Gunneridae</taxon>
        <taxon>Pentapetalae</taxon>
        <taxon>rosids</taxon>
        <taxon>malvids</taxon>
        <taxon>Sapindales</taxon>
        <taxon>Anacardiaceae</taxon>
        <taxon>Pistacia</taxon>
    </lineage>
</organism>
<dbReference type="Proteomes" id="UP001164250">
    <property type="component" value="Chromosome 6"/>
</dbReference>